<dbReference type="InterPro" id="IPR025887">
    <property type="entry name" value="Glyco_hydro_31_N_dom"/>
</dbReference>
<evidence type="ECO:0000259" key="5">
    <source>
        <dbReference type="Pfam" id="PF21365"/>
    </source>
</evidence>
<feature type="region of interest" description="Disordered" evidence="2">
    <location>
        <begin position="524"/>
        <end position="555"/>
    </location>
</feature>
<dbReference type="InterPro" id="IPR048395">
    <property type="entry name" value="Glyco_hydro_31_C"/>
</dbReference>
<comment type="caution">
    <text evidence="7">The sequence shown here is derived from an EMBL/GenBank/DDBJ whole genome shotgun (WGS) entry which is preliminary data.</text>
</comment>
<dbReference type="Gene3D" id="2.60.40.10">
    <property type="entry name" value="Immunoglobulins"/>
    <property type="match status" value="1"/>
</dbReference>
<dbReference type="PANTHER" id="PTHR43863">
    <property type="entry name" value="HYDROLASE, PUTATIVE (AFU_ORTHOLOGUE AFUA_1G03140)-RELATED"/>
    <property type="match status" value="1"/>
</dbReference>
<gene>
    <name evidence="7" type="ORF">H7C19_22810</name>
</gene>
<dbReference type="Gene3D" id="3.20.20.80">
    <property type="entry name" value="Glycosidases"/>
    <property type="match status" value="1"/>
</dbReference>
<dbReference type="GO" id="GO:0004553">
    <property type="term" value="F:hydrolase activity, hydrolyzing O-glycosyl compounds"/>
    <property type="evidence" value="ECO:0007669"/>
    <property type="project" value="InterPro"/>
</dbReference>
<keyword evidence="8" id="KW-1185">Reference proteome</keyword>
<dbReference type="Pfam" id="PF01055">
    <property type="entry name" value="Glyco_hydro_31_2nd"/>
    <property type="match status" value="1"/>
</dbReference>
<evidence type="ECO:0000259" key="4">
    <source>
        <dbReference type="Pfam" id="PF13802"/>
    </source>
</evidence>
<dbReference type="CDD" id="cd14752">
    <property type="entry name" value="GH31_N"/>
    <property type="match status" value="1"/>
</dbReference>
<dbReference type="SUPFAM" id="SSF74650">
    <property type="entry name" value="Galactose mutarotase-like"/>
    <property type="match status" value="1"/>
</dbReference>
<evidence type="ECO:0000259" key="6">
    <source>
        <dbReference type="Pfam" id="PF22681"/>
    </source>
</evidence>
<dbReference type="EMBL" id="JACJVP010000039">
    <property type="protein sequence ID" value="MBB6673515.1"/>
    <property type="molecule type" value="Genomic_DNA"/>
</dbReference>
<dbReference type="InterPro" id="IPR055242">
    <property type="entry name" value="Lmo2446-like_N"/>
</dbReference>
<feature type="domain" description="Glycoside hydrolase family 31 N-terminal" evidence="4">
    <location>
        <begin position="612"/>
        <end position="684"/>
    </location>
</feature>
<reference evidence="7 8" key="1">
    <citation type="submission" date="2020-08" db="EMBL/GenBank/DDBJ databases">
        <title>Cohnella phylogeny.</title>
        <authorList>
            <person name="Dunlap C."/>
        </authorList>
    </citation>
    <scope>NUCLEOTIDE SEQUENCE [LARGE SCALE GENOMIC DNA]</scope>
    <source>
        <strain evidence="7 8">DSM 28246</strain>
    </source>
</reference>
<dbReference type="InterPro" id="IPR051816">
    <property type="entry name" value="Glycosyl_Hydrolase_31"/>
</dbReference>
<dbReference type="InterPro" id="IPR013783">
    <property type="entry name" value="Ig-like_fold"/>
</dbReference>
<evidence type="ECO:0000256" key="2">
    <source>
        <dbReference type="SAM" id="MobiDB-lite"/>
    </source>
</evidence>
<feature type="compositionally biased region" description="Acidic residues" evidence="2">
    <location>
        <begin position="71"/>
        <end position="89"/>
    </location>
</feature>
<dbReference type="SUPFAM" id="SSF51011">
    <property type="entry name" value="Glycosyl hydrolase domain"/>
    <property type="match status" value="1"/>
</dbReference>
<feature type="region of interest" description="Disordered" evidence="2">
    <location>
        <begin position="69"/>
        <end position="91"/>
    </location>
</feature>
<sequence>MNGREGVLSPYAAWIVAENGEAGLNGDRLRWAESAWLAYALAQAGEAEQAAPILARMERALAAALLGGSDTDGDEGAGMESGTEFEAEEEAKAKVEAEVDEEPSAAAAYWLWAYGVSRSAGYAGPAASERLLAAAVSEVGAGFAKPRAHWLAEAGGPTDEAVWFANLAIAYGGLLAVQPHASGEGEAIQRWLKAIRELVFAKFIKDEKIVSRLGSSRIDGDIVLAAVPFGLLGIEDRILIEALDVLERELASSQGVRLSESDTYYGGCERPDLTALLAWYYAEKGDLARAKGLLAGLDRQQEASGGRLGAVDEATAREPLYAAHWRERGQPPASPFASLLDAIARGTLAFKQRGGAAGGGVRFLHEPTGTEDPYLFYVNERQPRHPLADELVRVRAVTQPFRPEQRTYAQYRAEGGAWQTVPMRIGRSPEGESYWEAALGRFALGERVEYRFGIEGEESASGTYAFRPRQWLPLGELAGWARLPQGVRLSFRPIPDATDGVDLVFDASAYDRALRLSVEAGQRSTRQHEGLSDNGVQSYDGLSDNSTPSLEGLSDRGVKSATRFGDWELRLSRSREGALDYEVAWRGDALLRSYGKHGQAAAELLYDGAGVRGIRCNFGLDDADRLYGMGERYARFEYRGVTVDNYVYNEYRSQGMRTYIPVPFVLHSRGYGLYANTPMYSAFDFGDTLADRMQIRVDVTASSPSLELILMPGEPLDAVRTYTDVTGKPALPPKWAFGPWMSSNNWDSQAEALKQAEMTKRHEIPATVFVLEQWSDEATFYIFNDAKYEPTDGKTALRYEDYEFPAWGRWPDPREMVRSLHADGLKVLLWQIPIVKHMYGVAHVQKDADEAAMLAAGYQVREADGSPYRIPYNWFKDSLVLDFTNEEANGWWFDKRRYLTGEIGIDGFKTDGGECVFGPDLRFTDGSTGAEMRNLYPNRYIGSYYAFVQEETRARGGGITFSRAGYAGAQNHPLHWAGDERSTYDAFRSSLHAGLSSGLSGIPFWGWDLSGFHGDIPTAELFVRSAQMAAFCPVMQYHAETKGEFNQDRTPWNIAERTGRPEVIGLYKKYADLRMNLLPYIYAEAICSAREGVPMMRPMFAAFPQDPSCRTHYGQYMFGASLLVAPVIEEGHFSKEVYFPEGRWLPLLADGGEIEGGCRATVRADLADIPVYLRENAVVPMNLNASLALGGSVGNRVDGYDRLVFCLYATSETAYTFEDDLGSAIRLSARKTDARIDLTLRSDRSEQPVVWLRGAGEADAIADEAGAYRSVASPEALEEGAYLLRNGETWLMPRRSAGTVSVRVSEGTLG</sequence>
<dbReference type="InterPro" id="IPR017853">
    <property type="entry name" value="GH"/>
</dbReference>
<accession>A0A7X0RW94</accession>
<feature type="domain" description="Glycoside hydrolase family 31 TIM barrel" evidence="3">
    <location>
        <begin position="729"/>
        <end position="1083"/>
    </location>
</feature>
<dbReference type="SUPFAM" id="SSF51445">
    <property type="entry name" value="(Trans)glycosidases"/>
    <property type="match status" value="1"/>
</dbReference>
<dbReference type="PANTHER" id="PTHR43863:SF2">
    <property type="entry name" value="MALTASE-GLUCOAMYLASE"/>
    <property type="match status" value="1"/>
</dbReference>
<comment type="similarity">
    <text evidence="1">Belongs to the glycosyl hydrolase 31 family.</text>
</comment>
<dbReference type="Pfam" id="PF13802">
    <property type="entry name" value="Gal_mutarotas_2"/>
    <property type="match status" value="1"/>
</dbReference>
<name>A0A7X0RW94_9BACL</name>
<protein>
    <recommendedName>
        <fullName evidence="9">Glycoside hydrolase family 31 N-terminal domain-containing protein</fullName>
    </recommendedName>
</protein>
<dbReference type="Pfam" id="PF21365">
    <property type="entry name" value="Glyco_hydro_31_3rd"/>
    <property type="match status" value="1"/>
</dbReference>
<organism evidence="7 8">
    <name type="scientific">Cohnella nanjingensis</name>
    <dbReference type="NCBI Taxonomy" id="1387779"/>
    <lineage>
        <taxon>Bacteria</taxon>
        <taxon>Bacillati</taxon>
        <taxon>Bacillota</taxon>
        <taxon>Bacilli</taxon>
        <taxon>Bacillales</taxon>
        <taxon>Paenibacillaceae</taxon>
        <taxon>Cohnella</taxon>
    </lineage>
</organism>
<evidence type="ECO:0000259" key="3">
    <source>
        <dbReference type="Pfam" id="PF01055"/>
    </source>
</evidence>
<proteinExistence type="inferred from homology"/>
<feature type="domain" description="Glycosyl hydrolase family 31 C-terminal" evidence="5">
    <location>
        <begin position="1092"/>
        <end position="1179"/>
    </location>
</feature>
<dbReference type="CDD" id="cd06597">
    <property type="entry name" value="GH31_transferase_CtsY"/>
    <property type="match status" value="1"/>
</dbReference>
<dbReference type="GO" id="GO:0005975">
    <property type="term" value="P:carbohydrate metabolic process"/>
    <property type="evidence" value="ECO:0007669"/>
    <property type="project" value="InterPro"/>
</dbReference>
<dbReference type="Gene3D" id="2.60.40.1760">
    <property type="entry name" value="glycosyl hydrolase (family 31)"/>
    <property type="match status" value="1"/>
</dbReference>
<dbReference type="InterPro" id="IPR008928">
    <property type="entry name" value="6-hairpin_glycosidase_sf"/>
</dbReference>
<dbReference type="RefSeq" id="WP_185671372.1">
    <property type="nucleotide sequence ID" value="NZ_JACJVP010000039.1"/>
</dbReference>
<evidence type="ECO:0000313" key="7">
    <source>
        <dbReference type="EMBL" id="MBB6673515.1"/>
    </source>
</evidence>
<feature type="domain" description="Lmo2446-like N-terminal" evidence="6">
    <location>
        <begin position="365"/>
        <end position="435"/>
    </location>
</feature>
<dbReference type="InterPro" id="IPR000322">
    <property type="entry name" value="Glyco_hydro_31_TIM"/>
</dbReference>
<dbReference type="GO" id="GO:0030246">
    <property type="term" value="F:carbohydrate binding"/>
    <property type="evidence" value="ECO:0007669"/>
    <property type="project" value="InterPro"/>
</dbReference>
<dbReference type="InterPro" id="IPR013780">
    <property type="entry name" value="Glyco_hydro_b"/>
</dbReference>
<dbReference type="Proteomes" id="UP000547209">
    <property type="component" value="Unassembled WGS sequence"/>
</dbReference>
<evidence type="ECO:0000313" key="8">
    <source>
        <dbReference type="Proteomes" id="UP000547209"/>
    </source>
</evidence>
<dbReference type="InterPro" id="IPR011013">
    <property type="entry name" value="Gal_mutarotase_sf_dom"/>
</dbReference>
<dbReference type="Pfam" id="PF22681">
    <property type="entry name" value="Lmo2446-like_N"/>
    <property type="match status" value="1"/>
</dbReference>
<evidence type="ECO:0008006" key="9">
    <source>
        <dbReference type="Google" id="ProtNLM"/>
    </source>
</evidence>
<dbReference type="Gene3D" id="2.60.40.1180">
    <property type="entry name" value="Golgi alpha-mannosidase II"/>
    <property type="match status" value="2"/>
</dbReference>
<dbReference type="SUPFAM" id="SSF48208">
    <property type="entry name" value="Six-hairpin glycosidases"/>
    <property type="match status" value="1"/>
</dbReference>
<evidence type="ECO:0000256" key="1">
    <source>
        <dbReference type="ARBA" id="ARBA00007806"/>
    </source>
</evidence>
<dbReference type="GO" id="GO:0016757">
    <property type="term" value="F:glycosyltransferase activity"/>
    <property type="evidence" value="ECO:0007669"/>
    <property type="project" value="UniProtKB-ARBA"/>
</dbReference>